<keyword evidence="1" id="KW-0732">Signal</keyword>
<dbReference type="Proteomes" id="UP000597656">
    <property type="component" value="Unassembled WGS sequence"/>
</dbReference>
<evidence type="ECO:0000256" key="1">
    <source>
        <dbReference type="SAM" id="SignalP"/>
    </source>
</evidence>
<feature type="signal peptide" evidence="1">
    <location>
        <begin position="1"/>
        <end position="23"/>
    </location>
</feature>
<dbReference type="RefSeq" id="WP_189155836.1">
    <property type="nucleotide sequence ID" value="NZ_BMNC01000004.1"/>
</dbReference>
<proteinExistence type="predicted"/>
<organism evidence="2 3">
    <name type="scientific">Lentzea pudingi</name>
    <dbReference type="NCBI Taxonomy" id="1789439"/>
    <lineage>
        <taxon>Bacteria</taxon>
        <taxon>Bacillati</taxon>
        <taxon>Actinomycetota</taxon>
        <taxon>Actinomycetes</taxon>
        <taxon>Pseudonocardiales</taxon>
        <taxon>Pseudonocardiaceae</taxon>
        <taxon>Lentzea</taxon>
    </lineage>
</organism>
<evidence type="ECO:0008006" key="4">
    <source>
        <dbReference type="Google" id="ProtNLM"/>
    </source>
</evidence>
<evidence type="ECO:0000313" key="3">
    <source>
        <dbReference type="Proteomes" id="UP000597656"/>
    </source>
</evidence>
<sequence length="194" mass="21552">MSPVVQQLLTLAGVLLGASASFAATTLTERSRWRRTHSTRWDDKRLLAYTDYANAIKTAVHVCYRLAGTRGFPAGGVAVDLETGLKELSDAERDRTVRWELVLLLGSPAVTAAARRWHECLWRLEALARGEAATEEDFLKMHTDFNQARDVFYACARADLGVTSGELPSPGLRDTFRWKPLADKTTANLTESTR</sequence>
<feature type="chain" id="PRO_5045238298" description="Secreted protein" evidence="1">
    <location>
        <begin position="24"/>
        <end position="194"/>
    </location>
</feature>
<gene>
    <name evidence="2" type="ORF">GCM10011609_35650</name>
</gene>
<evidence type="ECO:0000313" key="2">
    <source>
        <dbReference type="EMBL" id="GGM95002.1"/>
    </source>
</evidence>
<accession>A0ABQ2I0J1</accession>
<keyword evidence="3" id="KW-1185">Reference proteome</keyword>
<name>A0ABQ2I0J1_9PSEU</name>
<comment type="caution">
    <text evidence="2">The sequence shown here is derived from an EMBL/GenBank/DDBJ whole genome shotgun (WGS) entry which is preliminary data.</text>
</comment>
<protein>
    <recommendedName>
        <fullName evidence="4">Secreted protein</fullName>
    </recommendedName>
</protein>
<dbReference type="EMBL" id="BMNC01000004">
    <property type="protein sequence ID" value="GGM95002.1"/>
    <property type="molecule type" value="Genomic_DNA"/>
</dbReference>
<reference evidence="3" key="1">
    <citation type="journal article" date="2019" name="Int. J. Syst. Evol. Microbiol.">
        <title>The Global Catalogue of Microorganisms (GCM) 10K type strain sequencing project: providing services to taxonomists for standard genome sequencing and annotation.</title>
        <authorList>
            <consortium name="The Broad Institute Genomics Platform"/>
            <consortium name="The Broad Institute Genome Sequencing Center for Infectious Disease"/>
            <person name="Wu L."/>
            <person name="Ma J."/>
        </authorList>
    </citation>
    <scope>NUCLEOTIDE SEQUENCE [LARGE SCALE GENOMIC DNA]</scope>
    <source>
        <strain evidence="3">CGMCC 4.7319</strain>
    </source>
</reference>